<name>A0A6J4EA83_9PSED</name>
<evidence type="ECO:0000313" key="2">
    <source>
        <dbReference type="EMBL" id="BCG26647.1"/>
    </source>
</evidence>
<organism evidence="2 3">
    <name type="scientific">Pseudomonas tohonis</name>
    <dbReference type="NCBI Taxonomy" id="2725477"/>
    <lineage>
        <taxon>Bacteria</taxon>
        <taxon>Pseudomonadati</taxon>
        <taxon>Pseudomonadota</taxon>
        <taxon>Gammaproteobacteria</taxon>
        <taxon>Pseudomonadales</taxon>
        <taxon>Pseudomonadaceae</taxon>
        <taxon>Pseudomonas</taxon>
    </lineage>
</organism>
<evidence type="ECO:0008006" key="4">
    <source>
        <dbReference type="Google" id="ProtNLM"/>
    </source>
</evidence>
<accession>A0A6J4EA83</accession>
<evidence type="ECO:0000256" key="1">
    <source>
        <dbReference type="SAM" id="MobiDB-lite"/>
    </source>
</evidence>
<dbReference type="Pfam" id="PF14375">
    <property type="entry name" value="Cys_rich_CWC"/>
    <property type="match status" value="1"/>
</dbReference>
<evidence type="ECO:0000313" key="3">
    <source>
        <dbReference type="Proteomes" id="UP000509383"/>
    </source>
</evidence>
<sequence length="106" mass="10933">MGFGPGGAAYRSTSVPGSLHRPPTRCTLATFPTAPATGMNQAPDPSRCPLCGLANDCAEASASGQPCWCLHTPIDPEALRRIPLDAQGKACLCPRCAGLLTPEEPS</sequence>
<protein>
    <recommendedName>
        <fullName evidence="4">DNA or RNA helicase of superfamily II</fullName>
    </recommendedName>
</protein>
<gene>
    <name evidence="2" type="ORF">TUM18999_48380</name>
</gene>
<dbReference type="AlphaFoldDB" id="A0A6J4EA83"/>
<dbReference type="InterPro" id="IPR032720">
    <property type="entry name" value="Cys_rich_CWC"/>
</dbReference>
<reference evidence="2 3" key="1">
    <citation type="submission" date="2020-05" db="EMBL/GenBank/DDBJ databases">
        <title>Characterization of novel class B3 metallo-beta-lactamase from novel Pseudomonas species.</title>
        <authorList>
            <person name="Yamada K."/>
            <person name="Aoki K."/>
            <person name="Ishii Y."/>
        </authorList>
    </citation>
    <scope>NUCLEOTIDE SEQUENCE [LARGE SCALE GENOMIC DNA]</scope>
    <source>
        <strain evidence="2 3">TUM18999</strain>
    </source>
</reference>
<dbReference type="EMBL" id="AP023189">
    <property type="protein sequence ID" value="BCG26647.1"/>
    <property type="molecule type" value="Genomic_DNA"/>
</dbReference>
<dbReference type="Proteomes" id="UP000509383">
    <property type="component" value="Chromosome"/>
</dbReference>
<proteinExistence type="predicted"/>
<feature type="region of interest" description="Disordered" evidence="1">
    <location>
        <begin position="1"/>
        <end position="23"/>
    </location>
</feature>
<dbReference type="KEGG" id="ptw:TUM18999_48380"/>